<gene>
    <name evidence="5" type="ORF">ON753_01820</name>
</gene>
<dbReference type="PROSITE" id="PS50932">
    <property type="entry name" value="HTH_LACI_2"/>
    <property type="match status" value="1"/>
</dbReference>
<dbReference type="Pfam" id="PF00356">
    <property type="entry name" value="LacI"/>
    <property type="match status" value="1"/>
</dbReference>
<evidence type="ECO:0000256" key="3">
    <source>
        <dbReference type="ARBA" id="ARBA00023163"/>
    </source>
</evidence>
<dbReference type="CDD" id="cd01392">
    <property type="entry name" value="HTH_LacI"/>
    <property type="match status" value="1"/>
</dbReference>
<dbReference type="CDD" id="cd01575">
    <property type="entry name" value="PBP1_GntR"/>
    <property type="match status" value="1"/>
</dbReference>
<dbReference type="InterPro" id="IPR000843">
    <property type="entry name" value="HTH_LacI"/>
</dbReference>
<evidence type="ECO:0000259" key="4">
    <source>
        <dbReference type="PROSITE" id="PS50932"/>
    </source>
</evidence>
<evidence type="ECO:0000313" key="6">
    <source>
        <dbReference type="Proteomes" id="UP001300261"/>
    </source>
</evidence>
<evidence type="ECO:0000313" key="5">
    <source>
        <dbReference type="EMBL" id="MCX2721149.1"/>
    </source>
</evidence>
<comment type="caution">
    <text evidence="5">The sequence shown here is derived from an EMBL/GenBank/DDBJ whole genome shotgun (WGS) entry which is preliminary data.</text>
</comment>
<accession>A0ABT3QW43</accession>
<dbReference type="Gene3D" id="3.40.50.2300">
    <property type="match status" value="2"/>
</dbReference>
<dbReference type="SMART" id="SM00354">
    <property type="entry name" value="HTH_LACI"/>
    <property type="match status" value="1"/>
</dbReference>
<name>A0ABT3QW43_9HYPH</name>
<dbReference type="GO" id="GO:0003677">
    <property type="term" value="F:DNA binding"/>
    <property type="evidence" value="ECO:0007669"/>
    <property type="project" value="UniProtKB-KW"/>
</dbReference>
<organism evidence="5 6">
    <name type="scientific">Roseibium salinum</name>
    <dbReference type="NCBI Taxonomy" id="1604349"/>
    <lineage>
        <taxon>Bacteria</taxon>
        <taxon>Pseudomonadati</taxon>
        <taxon>Pseudomonadota</taxon>
        <taxon>Alphaproteobacteria</taxon>
        <taxon>Hyphomicrobiales</taxon>
        <taxon>Stappiaceae</taxon>
        <taxon>Roseibium</taxon>
    </lineage>
</organism>
<dbReference type="Gene3D" id="1.10.260.40">
    <property type="entry name" value="lambda repressor-like DNA-binding domains"/>
    <property type="match status" value="1"/>
</dbReference>
<feature type="domain" description="HTH lacI-type" evidence="4">
    <location>
        <begin position="14"/>
        <end position="68"/>
    </location>
</feature>
<dbReference type="InterPro" id="IPR010982">
    <property type="entry name" value="Lambda_DNA-bd_dom_sf"/>
</dbReference>
<dbReference type="SUPFAM" id="SSF47413">
    <property type="entry name" value="lambda repressor-like DNA-binding domains"/>
    <property type="match status" value="1"/>
</dbReference>
<dbReference type="PANTHER" id="PTHR30146">
    <property type="entry name" value="LACI-RELATED TRANSCRIPTIONAL REPRESSOR"/>
    <property type="match status" value="1"/>
</dbReference>
<evidence type="ECO:0000256" key="2">
    <source>
        <dbReference type="ARBA" id="ARBA00023125"/>
    </source>
</evidence>
<proteinExistence type="predicted"/>
<keyword evidence="2 5" id="KW-0238">DNA-binding</keyword>
<dbReference type="RefSeq" id="WP_265960845.1">
    <property type="nucleotide sequence ID" value="NZ_JAPEVI010000001.1"/>
</dbReference>
<keyword evidence="3" id="KW-0804">Transcription</keyword>
<dbReference type="Pfam" id="PF00532">
    <property type="entry name" value="Peripla_BP_1"/>
    <property type="match status" value="1"/>
</dbReference>
<evidence type="ECO:0000256" key="1">
    <source>
        <dbReference type="ARBA" id="ARBA00023015"/>
    </source>
</evidence>
<dbReference type="Proteomes" id="UP001300261">
    <property type="component" value="Unassembled WGS sequence"/>
</dbReference>
<dbReference type="PROSITE" id="PS00356">
    <property type="entry name" value="HTH_LACI_1"/>
    <property type="match status" value="1"/>
</dbReference>
<sequence length="338" mass="36401">MTAKQRLPDRKSKVTVREVALRANVSESTVSRILRNKGPIADDTREKVMEVVRAMGYVPNRIAGSLASLNSNLVGVIIPSLSNIVFPEVLQGIHAGLEATDNMQAVISISNYDVELEENVIRGLLAWKPAAVLTTGFEHSDATRRMLELSDVRVVEMMDIDSDPIDIAVGMSHRSAGYATGRHLVEKGWRRFGYVGHNLDNDRRARLRFEGLRSALFEAGLDIAARAVAGSASSVGAGKQMTAQLLDGDTPVDVIVYSNDDMAVGGVFHCQSAGISIPGDVAVFGFNGLDIGFQMPQPLSTIRSNRFLIGKTAIEAMLTEPAGTKIDTGFEIFEGGTA</sequence>
<dbReference type="EMBL" id="JAPEVI010000001">
    <property type="protein sequence ID" value="MCX2721149.1"/>
    <property type="molecule type" value="Genomic_DNA"/>
</dbReference>
<keyword evidence="6" id="KW-1185">Reference proteome</keyword>
<dbReference type="SUPFAM" id="SSF53822">
    <property type="entry name" value="Periplasmic binding protein-like I"/>
    <property type="match status" value="1"/>
</dbReference>
<protein>
    <submittedName>
        <fullName evidence="5">LacI family DNA-binding transcriptional regulator</fullName>
    </submittedName>
</protein>
<dbReference type="PANTHER" id="PTHR30146:SF33">
    <property type="entry name" value="TRANSCRIPTIONAL REGULATOR"/>
    <property type="match status" value="1"/>
</dbReference>
<keyword evidence="1" id="KW-0805">Transcription regulation</keyword>
<dbReference type="InterPro" id="IPR028082">
    <property type="entry name" value="Peripla_BP_I"/>
</dbReference>
<dbReference type="InterPro" id="IPR001761">
    <property type="entry name" value="Peripla_BP/Lac1_sug-bd_dom"/>
</dbReference>
<reference evidence="5 6" key="1">
    <citation type="journal article" date="2016" name="Int. J. Syst. Evol. Microbiol.">
        <title>Labrenzia salina sp. nov., isolated from the rhizosphere of the halophyte Arthrocnemum macrostachyum.</title>
        <authorList>
            <person name="Camacho M."/>
            <person name="Redondo-Gomez S."/>
            <person name="Rodriguez-Llorente I."/>
            <person name="Rohde M."/>
            <person name="Sproer C."/>
            <person name="Schumann P."/>
            <person name="Klenk H.P."/>
            <person name="Montero-Calasanz M.D.C."/>
        </authorList>
    </citation>
    <scope>NUCLEOTIDE SEQUENCE [LARGE SCALE GENOMIC DNA]</scope>
    <source>
        <strain evidence="5 6">DSM 29163</strain>
    </source>
</reference>